<feature type="compositionally biased region" description="Pro residues" evidence="1">
    <location>
        <begin position="372"/>
        <end position="400"/>
    </location>
</feature>
<dbReference type="InterPro" id="IPR024516">
    <property type="entry name" value="Mce_C"/>
</dbReference>
<keyword evidence="5" id="KW-1185">Reference proteome</keyword>
<dbReference type="PANTHER" id="PTHR33371:SF4">
    <property type="entry name" value="INTERMEMBRANE PHOSPHOLIPID TRANSPORT SYSTEM BINDING PROTEIN MLAD"/>
    <property type="match status" value="1"/>
</dbReference>
<sequence length="417" mass="43013">MLVAAGLLVVPLSGAAKVRVTAYFANTNGLYVGDEIRILGIPVGEVTAIDAEPQRVRVSFWFDGSHPVPADAKAVILSPTLVTARAIQLTPAYTGGAALPDHAVIPQARTAVPVEWDDIREQLAELTATLQPTEPGGVSTLGQFVTTLADNVRGEGPTIRDTVLELSAAVSVLGDHSGDVFSSVRSLSALVDGLSSSAELLMQLNRNLASVTALLADDPDEVGRALADLNTAAADVRDFVGGNREALGVTADRLASVSTAIVDSLDDVEQTLHISPNTAANFANVYQPAQGGISAALALNNFSNTVGFLCGAVQAASRMGAEQSAKLCVQYLAPIIKNRQYNFLPIGLNPFVGGTARPNEITYSDDRLRPGAGPPAAPPPGEQAPVPHGAPYPAEAPVPTDPQAGLPGMMTPPGGGS</sequence>
<protein>
    <submittedName>
        <fullName evidence="4">MCE family protein</fullName>
    </submittedName>
</protein>
<evidence type="ECO:0000313" key="4">
    <source>
        <dbReference type="EMBL" id="MCV7169593.1"/>
    </source>
</evidence>
<feature type="region of interest" description="Disordered" evidence="1">
    <location>
        <begin position="359"/>
        <end position="417"/>
    </location>
</feature>
<name>A0A9X3BTG2_9MYCO</name>
<dbReference type="RefSeq" id="WP_264011812.1">
    <property type="nucleotide sequence ID" value="NZ_JACKSJ010000051.1"/>
</dbReference>
<dbReference type="InterPro" id="IPR003399">
    <property type="entry name" value="Mce/MlaD"/>
</dbReference>
<dbReference type="AlphaFoldDB" id="A0A9X3BTG2"/>
<dbReference type="PANTHER" id="PTHR33371">
    <property type="entry name" value="INTERMEMBRANE PHOSPHOLIPID TRANSPORT SYSTEM BINDING PROTEIN MLAD-RELATED"/>
    <property type="match status" value="1"/>
</dbReference>
<evidence type="ECO:0000259" key="2">
    <source>
        <dbReference type="Pfam" id="PF02470"/>
    </source>
</evidence>
<dbReference type="EMBL" id="JACKSJ010000051">
    <property type="protein sequence ID" value="MCV7169593.1"/>
    <property type="molecule type" value="Genomic_DNA"/>
</dbReference>
<accession>A0A9X3BTG2</accession>
<gene>
    <name evidence="4" type="ORF">H7I41_06620</name>
</gene>
<dbReference type="Pfam" id="PF11887">
    <property type="entry name" value="Mce4_CUP1"/>
    <property type="match status" value="1"/>
</dbReference>
<dbReference type="InterPro" id="IPR005693">
    <property type="entry name" value="Mce"/>
</dbReference>
<feature type="domain" description="Mce/MlaD" evidence="2">
    <location>
        <begin position="17"/>
        <end position="91"/>
    </location>
</feature>
<dbReference type="Proteomes" id="UP001140293">
    <property type="component" value="Unassembled WGS sequence"/>
</dbReference>
<feature type="domain" description="Mammalian cell entry C-terminal" evidence="3">
    <location>
        <begin position="97"/>
        <end position="259"/>
    </location>
</feature>
<evidence type="ECO:0000259" key="3">
    <source>
        <dbReference type="Pfam" id="PF11887"/>
    </source>
</evidence>
<evidence type="ECO:0000313" key="5">
    <source>
        <dbReference type="Proteomes" id="UP001140293"/>
    </source>
</evidence>
<organism evidence="4 5">
    <name type="scientific">[Mycobacterium] manitobense</name>
    <dbReference type="NCBI Taxonomy" id="190147"/>
    <lineage>
        <taxon>Bacteria</taxon>
        <taxon>Bacillati</taxon>
        <taxon>Actinomycetota</taxon>
        <taxon>Actinomycetes</taxon>
        <taxon>Mycobacteriales</taxon>
        <taxon>Mycobacteriaceae</taxon>
        <taxon>Mycolicibacterium</taxon>
    </lineage>
</organism>
<proteinExistence type="predicted"/>
<evidence type="ECO:0000256" key="1">
    <source>
        <dbReference type="SAM" id="MobiDB-lite"/>
    </source>
</evidence>
<dbReference type="NCBIfam" id="TIGR00996">
    <property type="entry name" value="Mtu_fam_mce"/>
    <property type="match status" value="1"/>
</dbReference>
<dbReference type="Pfam" id="PF02470">
    <property type="entry name" value="MlaD"/>
    <property type="match status" value="1"/>
</dbReference>
<feature type="compositionally biased region" description="Low complexity" evidence="1">
    <location>
        <begin position="405"/>
        <end position="417"/>
    </location>
</feature>
<dbReference type="GO" id="GO:0005576">
    <property type="term" value="C:extracellular region"/>
    <property type="evidence" value="ECO:0007669"/>
    <property type="project" value="TreeGrafter"/>
</dbReference>
<reference evidence="4" key="1">
    <citation type="submission" date="2020-07" db="EMBL/GenBank/DDBJ databases">
        <authorList>
            <person name="Pettersson B.M.F."/>
            <person name="Behra P.R.K."/>
            <person name="Ramesh M."/>
            <person name="Das S."/>
            <person name="Dasgupta S."/>
            <person name="Kirsebom L.A."/>
        </authorList>
    </citation>
    <scope>NUCLEOTIDE SEQUENCE</scope>
    <source>
        <strain evidence="4">DSM 44615</strain>
    </source>
</reference>
<reference evidence="4" key="2">
    <citation type="journal article" date="2022" name="BMC Genomics">
        <title>Comparative genome analysis of mycobacteria focusing on tRNA and non-coding RNA.</title>
        <authorList>
            <person name="Behra P.R.K."/>
            <person name="Pettersson B.M.F."/>
            <person name="Ramesh M."/>
            <person name="Das S."/>
            <person name="Dasgupta S."/>
            <person name="Kirsebom L.A."/>
        </authorList>
    </citation>
    <scope>NUCLEOTIDE SEQUENCE</scope>
    <source>
        <strain evidence="4">DSM 44615</strain>
    </source>
</reference>
<comment type="caution">
    <text evidence="4">The sequence shown here is derived from an EMBL/GenBank/DDBJ whole genome shotgun (WGS) entry which is preliminary data.</text>
</comment>
<dbReference type="InterPro" id="IPR052336">
    <property type="entry name" value="MlaD_Phospholipid_Transporter"/>
</dbReference>